<evidence type="ECO:0000313" key="1">
    <source>
        <dbReference type="EMBL" id="MXU89833.1"/>
    </source>
</evidence>
<accession>A0A6B0UJJ6</accession>
<reference evidence="1" key="1">
    <citation type="submission" date="2019-12" db="EMBL/GenBank/DDBJ databases">
        <title>An insight into the sialome of adult female Ixodes ricinus ticks feeding for 6 days.</title>
        <authorList>
            <person name="Perner J."/>
            <person name="Ribeiro J.M.C."/>
        </authorList>
    </citation>
    <scope>NUCLEOTIDE SEQUENCE</scope>
    <source>
        <strain evidence="1">Semi-engorged</strain>
        <tissue evidence="1">Salivary glands</tissue>
    </source>
</reference>
<name>A0A6B0UJJ6_IXORI</name>
<organism evidence="1">
    <name type="scientific">Ixodes ricinus</name>
    <name type="common">Common tick</name>
    <name type="synonym">Acarus ricinus</name>
    <dbReference type="NCBI Taxonomy" id="34613"/>
    <lineage>
        <taxon>Eukaryota</taxon>
        <taxon>Metazoa</taxon>
        <taxon>Ecdysozoa</taxon>
        <taxon>Arthropoda</taxon>
        <taxon>Chelicerata</taxon>
        <taxon>Arachnida</taxon>
        <taxon>Acari</taxon>
        <taxon>Parasitiformes</taxon>
        <taxon>Ixodida</taxon>
        <taxon>Ixodoidea</taxon>
        <taxon>Ixodidae</taxon>
        <taxon>Ixodinae</taxon>
        <taxon>Ixodes</taxon>
    </lineage>
</organism>
<sequence length="110" mass="11889">MPAKEAVVAAFQLASALVFRQPSGCGATCGRMGFCHNYLCATARIVAGNAKHKSVCFMHSGCDNVSAPNSYWPIKKKVVGRPQGYLALRSTHYLFNWSSATQKADDFLSA</sequence>
<dbReference type="EMBL" id="GIFC01007750">
    <property type="protein sequence ID" value="MXU89833.1"/>
    <property type="molecule type" value="Transcribed_RNA"/>
</dbReference>
<proteinExistence type="predicted"/>
<dbReference type="AlphaFoldDB" id="A0A6B0UJJ6"/>
<protein>
    <submittedName>
        <fullName evidence="1">Putative secreted protein</fullName>
    </submittedName>
</protein>